<evidence type="ECO:0000256" key="1">
    <source>
        <dbReference type="ARBA" id="ARBA00006303"/>
    </source>
</evidence>
<feature type="binding site" evidence="7">
    <location>
        <position position="173"/>
    </location>
    <ligand>
        <name>L-aspartate</name>
        <dbReference type="ChEBI" id="CHEBI:29991"/>
    </ligand>
</feature>
<evidence type="ECO:0000256" key="7">
    <source>
        <dbReference type="HAMAP-Rule" id="MF_00044"/>
    </source>
</evidence>
<dbReference type="Gene3D" id="3.30.930.10">
    <property type="entry name" value="Bira Bifunctional Protein, Domain 2"/>
    <property type="match status" value="2"/>
</dbReference>
<dbReference type="GO" id="GO:0003676">
    <property type="term" value="F:nucleic acid binding"/>
    <property type="evidence" value="ECO:0007669"/>
    <property type="project" value="InterPro"/>
</dbReference>
<dbReference type="Gene3D" id="2.40.50.140">
    <property type="entry name" value="Nucleic acid-binding proteins"/>
    <property type="match status" value="1"/>
</dbReference>
<dbReference type="EMBL" id="MHOD01000034">
    <property type="protein sequence ID" value="OGZ57238.1"/>
    <property type="molecule type" value="Genomic_DNA"/>
</dbReference>
<evidence type="ECO:0000313" key="10">
    <source>
        <dbReference type="Proteomes" id="UP000177932"/>
    </source>
</evidence>
<feature type="region of interest" description="Aspartate" evidence="7">
    <location>
        <begin position="197"/>
        <end position="200"/>
    </location>
</feature>
<comment type="subunit">
    <text evidence="7">Homodimer.</text>
</comment>
<reference evidence="9 10" key="1">
    <citation type="journal article" date="2016" name="Nat. Commun.">
        <title>Thousands of microbial genomes shed light on interconnected biogeochemical processes in an aquifer system.</title>
        <authorList>
            <person name="Anantharaman K."/>
            <person name="Brown C.T."/>
            <person name="Hug L.A."/>
            <person name="Sharon I."/>
            <person name="Castelle C.J."/>
            <person name="Probst A.J."/>
            <person name="Thomas B.C."/>
            <person name="Singh A."/>
            <person name="Wilkins M.J."/>
            <person name="Karaoz U."/>
            <person name="Brodie E.L."/>
            <person name="Williams K.H."/>
            <person name="Hubbard S.S."/>
            <person name="Banfield J.F."/>
        </authorList>
    </citation>
    <scope>NUCLEOTIDE SEQUENCE [LARGE SCALE GENOMIC DNA]</scope>
</reference>
<evidence type="ECO:0000313" key="9">
    <source>
        <dbReference type="EMBL" id="OGZ57238.1"/>
    </source>
</evidence>
<dbReference type="InterPro" id="IPR004364">
    <property type="entry name" value="Aa-tRNA-synt_II"/>
</dbReference>
<dbReference type="InterPro" id="IPR047090">
    <property type="entry name" value="AspRS_core"/>
</dbReference>
<sequence length="461" mass="52804">MWRTAISDTIKKEGEQVTVAGWVDTRRDHGKIVFIDMRDRSGFLQVVFVPSQKEAYEKIQEVRSEWVLKITGKIQARPEKLKNSNIVTGDFEMLADKVEILNVSGTPPIPISGDGYDITEDIRWKYRYLDMRRLRVAKIIAKRAEVKMFIREYLSKRGFLEVDTPILTKSTPEGARDFLVPSRLHQGKFYALPQSPQQYKQILMVGGIEKYFQFARCFRDEDLRGDRTLEFDQLDLEMSFVDQEDILSLLEDLVTRVSEEVIGKTLQEKPFPRMTYSEAMEKYNSDKPDIRKNKEDKNCLAYLWVTDFPMFEKKDDGSLGAAHHPFTAIQDDDLDKLDKPDEILNIKAKQYDLVLNGNEVFGGSIRTHNPGILTKVFNALGYSTKEIEERFHHLLEAFSYGVPPHGGIAGFDRWLMAMMGEPSIREVIPFPTSGSGITSVMDAPSVVDKKQLSELGIKVIE</sequence>
<feature type="site" description="Important for tRNA non-discrimination" evidence="7">
    <location>
        <position position="29"/>
    </location>
</feature>
<dbReference type="GO" id="GO:0005524">
    <property type="term" value="F:ATP binding"/>
    <property type="evidence" value="ECO:0007669"/>
    <property type="project" value="UniProtKB-UniRule"/>
</dbReference>
<dbReference type="InterPro" id="IPR045864">
    <property type="entry name" value="aa-tRNA-synth_II/BPL/LPL"/>
</dbReference>
<keyword evidence="5 7" id="KW-0648">Protein biosynthesis</keyword>
<comment type="function">
    <text evidence="7">Aspartyl-tRNA synthetase with relaxed tRNA specificity since it is able to aspartylate not only its cognate tRNA(Asp) but also tRNA(Asn). Reaction proceeds in two steps: L-aspartate is first activated by ATP to form Asp-AMP and then transferred to the acceptor end of tRNA(Asp/Asn).</text>
</comment>
<dbReference type="Proteomes" id="UP000177932">
    <property type="component" value="Unassembled WGS sequence"/>
</dbReference>
<dbReference type="Pfam" id="PF01336">
    <property type="entry name" value="tRNA_anti-codon"/>
    <property type="match status" value="1"/>
</dbReference>
<keyword evidence="4 7" id="KW-0067">ATP-binding</keyword>
<dbReference type="GO" id="GO:0005737">
    <property type="term" value="C:cytoplasm"/>
    <property type="evidence" value="ECO:0007669"/>
    <property type="project" value="UniProtKB-SubCell"/>
</dbReference>
<feature type="binding site" evidence="7">
    <location>
        <position position="359"/>
    </location>
    <ligand>
        <name>ATP</name>
        <dbReference type="ChEBI" id="CHEBI:30616"/>
    </ligand>
</feature>
<organism evidence="9 10">
    <name type="scientific">Candidatus Spechtbacteria bacterium RIFCSPHIGHO2_01_FULL_43_30</name>
    <dbReference type="NCBI Taxonomy" id="1802158"/>
    <lineage>
        <taxon>Bacteria</taxon>
        <taxon>Candidatus Spechtiibacteriota</taxon>
    </lineage>
</organism>
<dbReference type="InterPro" id="IPR047089">
    <property type="entry name" value="Asp-tRNA-ligase_1_N"/>
</dbReference>
<comment type="caution">
    <text evidence="7">Lacks conserved residue(s) required for the propagation of feature annotation.</text>
</comment>
<evidence type="ECO:0000256" key="4">
    <source>
        <dbReference type="ARBA" id="ARBA00022840"/>
    </source>
</evidence>
<dbReference type="PRINTS" id="PR01042">
    <property type="entry name" value="TRNASYNTHASP"/>
</dbReference>
<gene>
    <name evidence="7" type="primary">aspS</name>
    <name evidence="9" type="ORF">A2827_02135</name>
</gene>
<evidence type="ECO:0000259" key="8">
    <source>
        <dbReference type="PROSITE" id="PS50862"/>
    </source>
</evidence>
<dbReference type="PANTHER" id="PTHR22594">
    <property type="entry name" value="ASPARTYL/LYSYL-TRNA SYNTHETASE"/>
    <property type="match status" value="1"/>
</dbReference>
<keyword evidence="6 7" id="KW-0030">Aminoacyl-tRNA synthetase</keyword>
<dbReference type="PANTHER" id="PTHR22594:SF5">
    <property type="entry name" value="ASPARTATE--TRNA LIGASE, MITOCHONDRIAL"/>
    <property type="match status" value="1"/>
</dbReference>
<dbReference type="PROSITE" id="PS50862">
    <property type="entry name" value="AA_TRNA_LIGASE_II"/>
    <property type="match status" value="1"/>
</dbReference>
<keyword evidence="3 7" id="KW-0547">Nucleotide-binding</keyword>
<dbReference type="SUPFAM" id="SSF50249">
    <property type="entry name" value="Nucleic acid-binding proteins"/>
    <property type="match status" value="1"/>
</dbReference>
<dbReference type="SUPFAM" id="SSF55681">
    <property type="entry name" value="Class II aaRS and biotin synthetases"/>
    <property type="match status" value="1"/>
</dbReference>
<name>A0A1G2H5M0_9BACT</name>
<evidence type="ECO:0000256" key="3">
    <source>
        <dbReference type="ARBA" id="ARBA00022741"/>
    </source>
</evidence>
<dbReference type="CDD" id="cd04317">
    <property type="entry name" value="EcAspRS_like_N"/>
    <property type="match status" value="1"/>
</dbReference>
<dbReference type="InterPro" id="IPR004524">
    <property type="entry name" value="Asp-tRNA-ligase_1"/>
</dbReference>
<feature type="binding site" evidence="7">
    <location>
        <position position="366"/>
    </location>
    <ligand>
        <name>L-aspartate</name>
        <dbReference type="ChEBI" id="CHEBI:29991"/>
    </ligand>
</feature>
<feature type="binding site" evidence="7">
    <location>
        <position position="219"/>
    </location>
    <ligand>
        <name>L-aspartate</name>
        <dbReference type="ChEBI" id="CHEBI:29991"/>
    </ligand>
</feature>
<dbReference type="GO" id="GO:0050560">
    <property type="term" value="F:aspartate-tRNA(Asn) ligase activity"/>
    <property type="evidence" value="ECO:0007669"/>
    <property type="project" value="UniProtKB-EC"/>
</dbReference>
<comment type="caution">
    <text evidence="9">The sequence shown here is derived from an EMBL/GenBank/DDBJ whole genome shotgun (WGS) entry which is preliminary data.</text>
</comment>
<dbReference type="STRING" id="1802158.A2827_02135"/>
<comment type="catalytic activity">
    <reaction evidence="7">
        <text>tRNA(Asx) + L-aspartate + ATP = L-aspartyl-tRNA(Asx) + AMP + diphosphate</text>
        <dbReference type="Rhea" id="RHEA:18349"/>
        <dbReference type="Rhea" id="RHEA-COMP:9710"/>
        <dbReference type="Rhea" id="RHEA-COMP:9711"/>
        <dbReference type="ChEBI" id="CHEBI:29991"/>
        <dbReference type="ChEBI" id="CHEBI:30616"/>
        <dbReference type="ChEBI" id="CHEBI:33019"/>
        <dbReference type="ChEBI" id="CHEBI:78442"/>
        <dbReference type="ChEBI" id="CHEBI:78516"/>
        <dbReference type="ChEBI" id="CHEBI:456215"/>
        <dbReference type="EC" id="6.1.1.23"/>
    </reaction>
</comment>
<dbReference type="InterPro" id="IPR002312">
    <property type="entry name" value="Asp/Asn-tRNA-synth_IIb"/>
</dbReference>
<dbReference type="InterPro" id="IPR004365">
    <property type="entry name" value="NA-bd_OB_tRNA"/>
</dbReference>
<comment type="similarity">
    <text evidence="1 7">Belongs to the class-II aminoacyl-tRNA synthetase family. Type 1 subfamily.</text>
</comment>
<dbReference type="AlphaFoldDB" id="A0A1G2H5M0"/>
<dbReference type="InterPro" id="IPR006195">
    <property type="entry name" value="aa-tRNA-synth_II"/>
</dbReference>
<dbReference type="Gene3D" id="3.30.1360.30">
    <property type="entry name" value="GAD-like domain"/>
    <property type="match status" value="1"/>
</dbReference>
<feature type="binding site" evidence="7">
    <location>
        <begin position="410"/>
        <end position="413"/>
    </location>
    <ligand>
        <name>ATP</name>
        <dbReference type="ChEBI" id="CHEBI:30616"/>
    </ligand>
</feature>
<evidence type="ECO:0000256" key="2">
    <source>
        <dbReference type="ARBA" id="ARBA00022598"/>
    </source>
</evidence>
<feature type="binding site" evidence="7">
    <location>
        <begin position="219"/>
        <end position="221"/>
    </location>
    <ligand>
        <name>ATP</name>
        <dbReference type="ChEBI" id="CHEBI:30616"/>
    </ligand>
</feature>
<dbReference type="NCBIfam" id="TIGR00459">
    <property type="entry name" value="aspS_bact"/>
    <property type="match status" value="1"/>
</dbReference>
<evidence type="ECO:0000256" key="6">
    <source>
        <dbReference type="ARBA" id="ARBA00023146"/>
    </source>
</evidence>
<evidence type="ECO:0000256" key="5">
    <source>
        <dbReference type="ARBA" id="ARBA00022917"/>
    </source>
</evidence>
<dbReference type="Pfam" id="PF00152">
    <property type="entry name" value="tRNA-synt_2"/>
    <property type="match status" value="1"/>
</dbReference>
<feature type="binding site" evidence="7">
    <location>
        <position position="323"/>
    </location>
    <ligand>
        <name>L-aspartate</name>
        <dbReference type="ChEBI" id="CHEBI:29991"/>
    </ligand>
</feature>
<accession>A0A1G2H5M0</accession>
<dbReference type="CDD" id="cd00777">
    <property type="entry name" value="AspRS_core"/>
    <property type="match status" value="1"/>
</dbReference>
<dbReference type="InterPro" id="IPR012340">
    <property type="entry name" value="NA-bd_OB-fold"/>
</dbReference>
<proteinExistence type="inferred from homology"/>
<protein>
    <recommendedName>
        <fullName evidence="7">Aspartate--tRNA(Asp/Asn) ligase</fullName>
        <ecNumber evidence="7">6.1.1.23</ecNumber>
    </recommendedName>
    <alternativeName>
        <fullName evidence="7">Aspartyl-tRNA synthetase</fullName>
        <shortName evidence="7">AspRS</shortName>
    </alternativeName>
    <alternativeName>
        <fullName evidence="7">Non-discriminating aspartyl-tRNA synthetase</fullName>
        <shortName evidence="7">ND-AspRS</shortName>
    </alternativeName>
</protein>
<dbReference type="GO" id="GO:0004815">
    <property type="term" value="F:aspartate-tRNA ligase activity"/>
    <property type="evidence" value="ECO:0007669"/>
    <property type="project" value="UniProtKB-UniRule"/>
</dbReference>
<dbReference type="EC" id="6.1.1.23" evidence="7"/>
<dbReference type="HAMAP" id="MF_00044">
    <property type="entry name" value="Asp_tRNA_synth_type1"/>
    <property type="match status" value="1"/>
</dbReference>
<dbReference type="InterPro" id="IPR004115">
    <property type="entry name" value="GAD-like_sf"/>
</dbReference>
<comment type="subcellular location">
    <subcellularLocation>
        <location evidence="7">Cytoplasm</location>
    </subcellularLocation>
</comment>
<keyword evidence="2 7" id="KW-0436">Ligase</keyword>
<feature type="domain" description="Aminoacyl-transfer RNA synthetases class-II family profile" evidence="8">
    <location>
        <begin position="143"/>
        <end position="429"/>
    </location>
</feature>
<dbReference type="GO" id="GO:0006422">
    <property type="term" value="P:aspartyl-tRNA aminoacylation"/>
    <property type="evidence" value="ECO:0007669"/>
    <property type="project" value="UniProtKB-UniRule"/>
</dbReference>
<keyword evidence="7" id="KW-0963">Cytoplasm</keyword>